<dbReference type="InterPro" id="IPR036899">
    <property type="entry name" value="Ribosomal_uL13_sf"/>
</dbReference>
<reference evidence="6" key="1">
    <citation type="journal article" date="2017" name="J. Phycol.">
        <title>Analysis of chloroplast genomes and a supermatrix inform reclassification of the Rhodomelaceae (Rhodophyta).</title>
        <authorList>
            <person name="Diaz-Tapia P."/>
            <person name="Maggs C.A."/>
            <person name="West J.A."/>
            <person name="Verbruggen H."/>
        </authorList>
    </citation>
    <scope>NUCLEOTIDE SEQUENCE</scope>
    <source>
        <strain evidence="6">PD644</strain>
    </source>
</reference>
<keyword evidence="2 4" id="KW-0689">Ribosomal protein</keyword>
<dbReference type="Gene3D" id="3.90.1180.10">
    <property type="entry name" value="Ribosomal protein L13"/>
    <property type="match status" value="1"/>
</dbReference>
<keyword evidence="3 4" id="KW-0687">Ribonucleoprotein</keyword>
<sequence length="147" mass="17114">MITHRNETITQKNNIKKRWYIIDATSKNLGRLSSKIAYILKGKNTETYLPYDAGNTYIIVINSKNIEITGRKREQKRYKRHSGRPGGLKTETFDKLQKRRPNKIIEHAIKGMLPKNSLGRKVFKKLKVYSNSQHPHLSQKPISLNIE</sequence>
<dbReference type="InterPro" id="IPR005822">
    <property type="entry name" value="Ribosomal_uL13"/>
</dbReference>
<comment type="subcellular location">
    <subcellularLocation>
        <location evidence="4">Plastid</location>
        <location evidence="4">Chloroplast</location>
    </subcellularLocation>
</comment>
<dbReference type="PROSITE" id="PS00783">
    <property type="entry name" value="RIBOSOMAL_L13"/>
    <property type="match status" value="1"/>
</dbReference>
<dbReference type="GeneID" id="33357221"/>
<evidence type="ECO:0000256" key="1">
    <source>
        <dbReference type="ARBA" id="ARBA00006227"/>
    </source>
</evidence>
<dbReference type="GO" id="GO:0017148">
    <property type="term" value="P:negative regulation of translation"/>
    <property type="evidence" value="ECO:0007669"/>
    <property type="project" value="TreeGrafter"/>
</dbReference>
<name>A0A1Z1MDR0_9FLOR</name>
<dbReference type="GO" id="GO:0003735">
    <property type="term" value="F:structural constituent of ribosome"/>
    <property type="evidence" value="ECO:0007669"/>
    <property type="project" value="InterPro"/>
</dbReference>
<keyword evidence="6" id="KW-0150">Chloroplast</keyword>
<keyword evidence="6" id="KW-0934">Plastid</keyword>
<dbReference type="AlphaFoldDB" id="A0A1Z1MDR0"/>
<dbReference type="HAMAP" id="MF_01366">
    <property type="entry name" value="Ribosomal_uL13"/>
    <property type="match status" value="1"/>
</dbReference>
<evidence type="ECO:0000256" key="5">
    <source>
        <dbReference type="RuleBase" id="RU003877"/>
    </source>
</evidence>
<dbReference type="Pfam" id="PF00572">
    <property type="entry name" value="Ribosomal_L13"/>
    <property type="match status" value="1"/>
</dbReference>
<dbReference type="PIRSF" id="PIRSF002181">
    <property type="entry name" value="Ribosomal_L13"/>
    <property type="match status" value="1"/>
</dbReference>
<comment type="subunit">
    <text evidence="4">Part of the 50S ribosomal subunit.</text>
</comment>
<protein>
    <recommendedName>
        <fullName evidence="4">Large ribosomal subunit protein uL13c</fullName>
    </recommendedName>
</protein>
<evidence type="ECO:0000256" key="4">
    <source>
        <dbReference type="HAMAP-Rule" id="MF_01366"/>
    </source>
</evidence>
<evidence type="ECO:0000256" key="2">
    <source>
        <dbReference type="ARBA" id="ARBA00022980"/>
    </source>
</evidence>
<dbReference type="InterPro" id="IPR023563">
    <property type="entry name" value="Ribosomal_uL13_CS"/>
</dbReference>
<dbReference type="RefSeq" id="YP_009395234.1">
    <property type="nucleotide sequence ID" value="NC_035276.1"/>
</dbReference>
<evidence type="ECO:0000313" key="6">
    <source>
        <dbReference type="EMBL" id="ARW64002.1"/>
    </source>
</evidence>
<dbReference type="SUPFAM" id="SSF52161">
    <property type="entry name" value="Ribosomal protein L13"/>
    <property type="match status" value="1"/>
</dbReference>
<accession>A0A1Z1MDR0</accession>
<dbReference type="GO" id="GO:0022625">
    <property type="term" value="C:cytosolic large ribosomal subunit"/>
    <property type="evidence" value="ECO:0007669"/>
    <property type="project" value="TreeGrafter"/>
</dbReference>
<dbReference type="CDD" id="cd00392">
    <property type="entry name" value="Ribosomal_L13"/>
    <property type="match status" value="1"/>
</dbReference>
<dbReference type="GO" id="GO:0003729">
    <property type="term" value="F:mRNA binding"/>
    <property type="evidence" value="ECO:0007669"/>
    <property type="project" value="TreeGrafter"/>
</dbReference>
<organism evidence="6">
    <name type="scientific">Alsidium seaforthii</name>
    <dbReference type="NCBI Taxonomy" id="2007182"/>
    <lineage>
        <taxon>Eukaryota</taxon>
        <taxon>Rhodophyta</taxon>
        <taxon>Florideophyceae</taxon>
        <taxon>Rhodymeniophycidae</taxon>
        <taxon>Ceramiales</taxon>
        <taxon>Rhodomelaceae</taxon>
        <taxon>Polysiphonioideae</taxon>
        <taxon>Alsidium</taxon>
    </lineage>
</organism>
<proteinExistence type="inferred from homology"/>
<dbReference type="NCBIfam" id="TIGR01066">
    <property type="entry name" value="rplM_bact"/>
    <property type="match status" value="1"/>
</dbReference>
<evidence type="ECO:0000256" key="3">
    <source>
        <dbReference type="ARBA" id="ARBA00023274"/>
    </source>
</evidence>
<dbReference type="PANTHER" id="PTHR11545">
    <property type="entry name" value="RIBOSOMAL PROTEIN L13"/>
    <property type="match status" value="1"/>
</dbReference>
<geneLocation type="chloroplast" evidence="6"/>
<dbReference type="InterPro" id="IPR005823">
    <property type="entry name" value="Ribosomal_uL13_bac-type"/>
</dbReference>
<comment type="similarity">
    <text evidence="1 4 5">Belongs to the universal ribosomal protein uL13 family.</text>
</comment>
<dbReference type="EMBL" id="MF101430">
    <property type="protein sequence ID" value="ARW64002.1"/>
    <property type="molecule type" value="Genomic_DNA"/>
</dbReference>
<dbReference type="GO" id="GO:0009507">
    <property type="term" value="C:chloroplast"/>
    <property type="evidence" value="ECO:0007669"/>
    <property type="project" value="UniProtKB-SubCell"/>
</dbReference>
<dbReference type="GO" id="GO:0006412">
    <property type="term" value="P:translation"/>
    <property type="evidence" value="ECO:0007669"/>
    <property type="project" value="UniProtKB-UniRule"/>
</dbReference>
<gene>
    <name evidence="4 6" type="primary">rpl13</name>
</gene>
<dbReference type="PANTHER" id="PTHR11545:SF2">
    <property type="entry name" value="LARGE RIBOSOMAL SUBUNIT PROTEIN UL13M"/>
    <property type="match status" value="1"/>
</dbReference>